<evidence type="ECO:0000259" key="2">
    <source>
        <dbReference type="Pfam" id="PF05448"/>
    </source>
</evidence>
<organism evidence="3 4">
    <name type="scientific">Mycoplana azooxidifex</name>
    <dbReference type="NCBI Taxonomy" id="1636188"/>
    <lineage>
        <taxon>Bacteria</taxon>
        <taxon>Pseudomonadati</taxon>
        <taxon>Pseudomonadota</taxon>
        <taxon>Alphaproteobacteria</taxon>
        <taxon>Hyphomicrobiales</taxon>
        <taxon>Rhizobiaceae</taxon>
        <taxon>Mycoplana</taxon>
    </lineage>
</organism>
<evidence type="ECO:0000256" key="1">
    <source>
        <dbReference type="SAM" id="Phobius"/>
    </source>
</evidence>
<keyword evidence="4" id="KW-1185">Reference proteome</keyword>
<accession>A0A7W6GJ95</accession>
<dbReference type="Gene3D" id="3.40.50.1820">
    <property type="entry name" value="alpha/beta hydrolase"/>
    <property type="match status" value="1"/>
</dbReference>
<feature type="domain" description="Acetyl xylan esterase" evidence="2">
    <location>
        <begin position="51"/>
        <end position="116"/>
    </location>
</feature>
<dbReference type="SUPFAM" id="SSF53474">
    <property type="entry name" value="alpha/beta-Hydrolases"/>
    <property type="match status" value="1"/>
</dbReference>
<keyword evidence="1" id="KW-1133">Transmembrane helix</keyword>
<name>A0A7W6GJ95_9HYPH</name>
<dbReference type="Pfam" id="PF05448">
    <property type="entry name" value="AXE1"/>
    <property type="match status" value="1"/>
</dbReference>
<dbReference type="InterPro" id="IPR029058">
    <property type="entry name" value="AB_hydrolase_fold"/>
</dbReference>
<protein>
    <recommendedName>
        <fullName evidence="2">Acetyl xylan esterase domain-containing protein</fullName>
    </recommendedName>
</protein>
<evidence type="ECO:0000313" key="4">
    <source>
        <dbReference type="Proteomes" id="UP000574761"/>
    </source>
</evidence>
<comment type="caution">
    <text evidence="3">The sequence shown here is derived from an EMBL/GenBank/DDBJ whole genome shotgun (WGS) entry which is preliminary data.</text>
</comment>
<reference evidence="3 4" key="1">
    <citation type="submission" date="2020-08" db="EMBL/GenBank/DDBJ databases">
        <title>Genomic Encyclopedia of Type Strains, Phase IV (KMG-IV): sequencing the most valuable type-strain genomes for metagenomic binning, comparative biology and taxonomic classification.</title>
        <authorList>
            <person name="Goeker M."/>
        </authorList>
    </citation>
    <scope>NUCLEOTIDE SEQUENCE [LARGE SCALE GENOMIC DNA]</scope>
    <source>
        <strain evidence="3 4">DSM 100211</strain>
    </source>
</reference>
<feature type="transmembrane region" description="Helical" evidence="1">
    <location>
        <begin position="6"/>
        <end position="25"/>
    </location>
</feature>
<dbReference type="AlphaFoldDB" id="A0A7W6GJ95"/>
<keyword evidence="1" id="KW-0812">Transmembrane</keyword>
<keyword evidence="1" id="KW-0472">Membrane</keyword>
<dbReference type="PANTHER" id="PTHR12277">
    <property type="entry name" value="ALPHA/BETA HYDROLASE DOMAIN-CONTAINING PROTEIN"/>
    <property type="match status" value="1"/>
</dbReference>
<sequence length="277" mass="30306">MGVVQIVLGVLAFAAVTIAGGIWAFQNYGMYRFDPEPNSPAEFGLPSTVRVVTYTSEDGAPIHAWIADPAAGLPVILSFYGNQSSIGGSMGRLSSLMEAGYGIVMMEYRGSGGTAGKPSAANFARDARALYDQIDTLLGQAIHPDRRALYGFSLGAGVASQLAGERNFGAVIFEAAPYRTCLFYEDRYFGIPLCRLMWSERYDIVDHLRNIKAPKLLVHGRLDRSLPVERARRLFQEAPEPKKYVELSGGGHADLHEYGLIPAIETFLKEQLRLAVQ</sequence>
<proteinExistence type="predicted"/>
<evidence type="ECO:0000313" key="3">
    <source>
        <dbReference type="EMBL" id="MBB3977042.1"/>
    </source>
</evidence>
<dbReference type="InterPro" id="IPR008391">
    <property type="entry name" value="AXE1_dom"/>
</dbReference>
<dbReference type="PANTHER" id="PTHR12277:SF81">
    <property type="entry name" value="PROTEIN ABHD13"/>
    <property type="match status" value="1"/>
</dbReference>
<gene>
    <name evidence="3" type="ORF">GGQ64_002242</name>
</gene>
<dbReference type="EMBL" id="JACIEE010000004">
    <property type="protein sequence ID" value="MBB3977042.1"/>
    <property type="molecule type" value="Genomic_DNA"/>
</dbReference>
<dbReference type="Proteomes" id="UP000574761">
    <property type="component" value="Unassembled WGS sequence"/>
</dbReference>
<dbReference type="RefSeq" id="WP_210300223.1">
    <property type="nucleotide sequence ID" value="NZ_JACIEE010000004.1"/>
</dbReference>